<organism evidence="1 2">
    <name type="scientific">phage Lak_Megaphage_RVC_JS4_GC31</name>
    <dbReference type="NCBI Taxonomy" id="3109228"/>
    <lineage>
        <taxon>Viruses</taxon>
        <taxon>Duplodnaviria</taxon>
        <taxon>Heunggongvirae</taxon>
        <taxon>Uroviricota</taxon>
        <taxon>Caudoviricetes</taxon>
        <taxon>Caudoviricetes code 15 clade</taxon>
    </lineage>
</organism>
<evidence type="ECO:0000313" key="1">
    <source>
        <dbReference type="EMBL" id="WQJ53031.1"/>
    </source>
</evidence>
<sequence length="469" mass="54249">MINKKLYESLCQCIYESRIQRTIDKKLWLSIASTCSRNKETQAENIKPSVNATKEQLLPRYVAALLIMKKACPTTEQEMDEIKTFKLVGKKLLQLGCTFEEIQNEYVANGGKIITKEVNVDPKQVEQKLDQDIKQPIEKQVQKQKFAPTNTTSKNVEPLPEGIKSFNDLLLYVQDNYDSMIKVAQAIYDILDQTYYTIQTTFYKLQRPDGKLYFKGVTTDERKKIFHNDEHVISIDWVKTKKSKVFTGTFCITANDLSINGEKIAGKDVKLDNSTHITFNELCELLNIILAKLLFRQQGEYVYPEHQKPKTRFDTLGKFGNKRRSFYDPVDAKELLKIFNMLHRKCPNYRRALDIIDTMLQEGYGTGKNEFIVYESLYDISTTDGIYELRGFKDNGILLVNSKKQTFKICHTQRIATANPNNMIEISWQSGIEARCKDLQECVFIILANILYFANNYSNLMTSNHIKLK</sequence>
<protein>
    <recommendedName>
        <fullName evidence="3">DNA ligase</fullName>
    </recommendedName>
</protein>
<proteinExistence type="predicted"/>
<evidence type="ECO:0000313" key="2">
    <source>
        <dbReference type="Proteomes" id="UP001349343"/>
    </source>
</evidence>
<keyword evidence="2" id="KW-1185">Reference proteome</keyword>
<accession>A0ABZ0Z1K7</accession>
<dbReference type="Proteomes" id="UP001349343">
    <property type="component" value="Segment"/>
</dbReference>
<name>A0ABZ0Z1K7_9CAUD</name>
<reference evidence="1 2" key="1">
    <citation type="submission" date="2023-11" db="EMBL/GenBank/DDBJ databases">
        <authorList>
            <person name="Cook R."/>
            <person name="Crisci M."/>
            <person name="Pye H."/>
            <person name="Adriaenssens E."/>
            <person name="Santini J."/>
        </authorList>
    </citation>
    <scope>NUCLEOTIDE SEQUENCE [LARGE SCALE GENOMIC DNA]</scope>
    <source>
        <strain evidence="1">Lak_Megaphage_RVC_JS4_GC31</strain>
    </source>
</reference>
<dbReference type="EMBL" id="OR769222">
    <property type="protein sequence ID" value="WQJ53031.1"/>
    <property type="molecule type" value="Genomic_DNA"/>
</dbReference>
<evidence type="ECO:0008006" key="3">
    <source>
        <dbReference type="Google" id="ProtNLM"/>
    </source>
</evidence>